<dbReference type="PROSITE" id="PS00062">
    <property type="entry name" value="ALDOKETO_REDUCTASE_2"/>
    <property type="match status" value="1"/>
</dbReference>
<dbReference type="PRINTS" id="PR00069">
    <property type="entry name" value="ALDKETRDTASE"/>
</dbReference>
<dbReference type="SUPFAM" id="SSF51430">
    <property type="entry name" value="NAD(P)-linked oxidoreductase"/>
    <property type="match status" value="1"/>
</dbReference>
<comment type="similarity">
    <text evidence="1">Belongs to the aldo/keto reductase family.</text>
</comment>
<evidence type="ECO:0000256" key="3">
    <source>
        <dbReference type="ARBA" id="ARBA00023002"/>
    </source>
</evidence>
<organism evidence="8 9">
    <name type="scientific">Zygotorulaspora mrakii</name>
    <name type="common">Zygosaccharomyces mrakii</name>
    <dbReference type="NCBI Taxonomy" id="42260"/>
    <lineage>
        <taxon>Eukaryota</taxon>
        <taxon>Fungi</taxon>
        <taxon>Dikarya</taxon>
        <taxon>Ascomycota</taxon>
        <taxon>Saccharomycotina</taxon>
        <taxon>Saccharomycetes</taxon>
        <taxon>Saccharomycetales</taxon>
        <taxon>Saccharomycetaceae</taxon>
        <taxon>Zygotorulaspora</taxon>
    </lineage>
</organism>
<dbReference type="OrthoDB" id="416253at2759"/>
<accession>A0A7H9B6W8</accession>
<keyword evidence="2" id="KW-0521">NADP</keyword>
<feature type="domain" description="NADP-dependent oxidoreductase" evidence="7">
    <location>
        <begin position="22"/>
        <end position="287"/>
    </location>
</feature>
<dbReference type="FunFam" id="3.20.20.100:FF:000002">
    <property type="entry name" value="2,5-diketo-D-gluconic acid reductase A"/>
    <property type="match status" value="1"/>
</dbReference>
<dbReference type="InterPro" id="IPR020471">
    <property type="entry name" value="AKR"/>
</dbReference>
<evidence type="ECO:0000256" key="6">
    <source>
        <dbReference type="PIRSR" id="PIRSR000097-3"/>
    </source>
</evidence>
<reference evidence="8 9" key="1">
    <citation type="submission" date="2020-07" db="EMBL/GenBank/DDBJ databases">
        <title>The yeast mating-type switching endonuclease HO is a domesticated member of an unorthodox homing genetic element family.</title>
        <authorList>
            <person name="Coughlan A.Y."/>
            <person name="Lombardi L."/>
            <person name="Braun-Galleani S."/>
            <person name="Martos A.R."/>
            <person name="Galeote V."/>
            <person name="Bigey F."/>
            <person name="Dequin S."/>
            <person name="Byrne K.P."/>
            <person name="Wolfe K.H."/>
        </authorList>
    </citation>
    <scope>NUCLEOTIDE SEQUENCE [LARGE SCALE GENOMIC DNA]</scope>
    <source>
        <strain evidence="8 9">NRRL Y-6702</strain>
    </source>
</reference>
<dbReference type="PANTHER" id="PTHR43827:SF3">
    <property type="entry name" value="NADP-DEPENDENT OXIDOREDUCTASE DOMAIN-CONTAINING PROTEIN"/>
    <property type="match status" value="1"/>
</dbReference>
<feature type="active site" description="Proton donor" evidence="4">
    <location>
        <position position="64"/>
    </location>
</feature>
<evidence type="ECO:0000256" key="4">
    <source>
        <dbReference type="PIRSR" id="PIRSR000097-1"/>
    </source>
</evidence>
<gene>
    <name evidence="8" type="ORF">HG535_0G01640</name>
</gene>
<evidence type="ECO:0000256" key="1">
    <source>
        <dbReference type="ARBA" id="ARBA00007905"/>
    </source>
</evidence>
<dbReference type="InterPro" id="IPR018170">
    <property type="entry name" value="Aldo/ket_reductase_CS"/>
</dbReference>
<dbReference type="InterPro" id="IPR044494">
    <property type="entry name" value="AKR3C2/3"/>
</dbReference>
<protein>
    <recommendedName>
        <fullName evidence="7">NADP-dependent oxidoreductase domain-containing protein</fullName>
    </recommendedName>
</protein>
<dbReference type="AlphaFoldDB" id="A0A7H9B6W8"/>
<evidence type="ECO:0000256" key="5">
    <source>
        <dbReference type="PIRSR" id="PIRSR000097-2"/>
    </source>
</evidence>
<evidence type="ECO:0000256" key="2">
    <source>
        <dbReference type="ARBA" id="ARBA00022857"/>
    </source>
</evidence>
<dbReference type="GO" id="GO:0016616">
    <property type="term" value="F:oxidoreductase activity, acting on the CH-OH group of donors, NAD or NADP as acceptor"/>
    <property type="evidence" value="ECO:0007669"/>
    <property type="project" value="UniProtKB-ARBA"/>
</dbReference>
<dbReference type="EMBL" id="CP058610">
    <property type="protein sequence ID" value="QLG74280.1"/>
    <property type="molecule type" value="Genomic_DNA"/>
</dbReference>
<dbReference type="InterPro" id="IPR036812">
    <property type="entry name" value="NAD(P)_OxRdtase_dom_sf"/>
</dbReference>
<dbReference type="InterPro" id="IPR023210">
    <property type="entry name" value="NADP_OxRdtase_dom"/>
</dbReference>
<sequence length="312" mass="35840">MSFHQEFFTLNNGEKIPGVAILGTGTAWYKSEETAENFSNTLVDQLKFAFTLPGIVHIDAAECYRTHGELGKALKDSKKPRDEIFITDKYSCQHEISENPVKALDAALNKIGAEYVDLFLIHTPWISREEPGFTLEEVWKQMEQLYKEGKTKSIGVSNFRTEDIERILKVAEVKPQVNQIEFNAFLQNQTPGIVKYCQKNDIQLEAYSPLAPLQREPRNSPELPFYQLISYLAQKYEKTEAQILLRWVNARHIVPVSTSSNPQRIKDAQNVFSFELTVQEVEKITQLGLEHKPLRLYMKSAYDKYNSDSQKA</sequence>
<name>A0A7H9B6W8_ZYGMR</name>
<dbReference type="RefSeq" id="XP_037146005.1">
    <property type="nucleotide sequence ID" value="XM_037290110.1"/>
</dbReference>
<dbReference type="Pfam" id="PF00248">
    <property type="entry name" value="Aldo_ket_red"/>
    <property type="match status" value="1"/>
</dbReference>
<dbReference type="PANTHER" id="PTHR43827">
    <property type="entry name" value="2,5-DIKETO-D-GLUCONIC ACID REDUCTASE"/>
    <property type="match status" value="1"/>
</dbReference>
<evidence type="ECO:0000313" key="8">
    <source>
        <dbReference type="EMBL" id="QLG74280.1"/>
    </source>
</evidence>
<evidence type="ECO:0000313" key="9">
    <source>
        <dbReference type="Proteomes" id="UP000509704"/>
    </source>
</evidence>
<dbReference type="Gene3D" id="3.20.20.100">
    <property type="entry name" value="NADP-dependent oxidoreductase domain"/>
    <property type="match status" value="1"/>
</dbReference>
<dbReference type="CDD" id="cd19120">
    <property type="entry name" value="AKR_AKR3C2-3"/>
    <property type="match status" value="1"/>
</dbReference>
<feature type="binding site" evidence="5">
    <location>
        <position position="122"/>
    </location>
    <ligand>
        <name>substrate</name>
    </ligand>
</feature>
<proteinExistence type="inferred from homology"/>
<evidence type="ECO:0000259" key="7">
    <source>
        <dbReference type="Pfam" id="PF00248"/>
    </source>
</evidence>
<keyword evidence="9" id="KW-1185">Reference proteome</keyword>
<dbReference type="KEGG" id="zmk:HG535_0G01640"/>
<dbReference type="PIRSF" id="PIRSF000097">
    <property type="entry name" value="AKR"/>
    <property type="match status" value="1"/>
</dbReference>
<feature type="site" description="Lowers pKa of active site Tyr" evidence="6">
    <location>
        <position position="89"/>
    </location>
</feature>
<dbReference type="GO" id="GO:0016652">
    <property type="term" value="F:oxidoreductase activity, acting on NAD(P)H as acceptor"/>
    <property type="evidence" value="ECO:0007669"/>
    <property type="project" value="InterPro"/>
</dbReference>
<dbReference type="GeneID" id="59238063"/>
<dbReference type="Proteomes" id="UP000509704">
    <property type="component" value="Chromosome 7"/>
</dbReference>
<keyword evidence="3" id="KW-0560">Oxidoreductase</keyword>